<sequence>MRELRHGLRLAAEALAEGLLAAQLGVQGLDRDLAVEHAVVGEVHGGHAAGAKKITKLVTSPADRTALELALSAVLAHRSASPYARTILYG</sequence>
<keyword evidence="2" id="KW-1185">Reference proteome</keyword>
<name>A0ABQ2J2D5_9ACTN</name>
<proteinExistence type="predicted"/>
<comment type="caution">
    <text evidence="1">The sequence shown here is derived from an EMBL/GenBank/DDBJ whole genome shotgun (WGS) entry which is preliminary data.</text>
</comment>
<protein>
    <recommendedName>
        <fullName evidence="3">Acyl-CoA dehydrogenase/oxidase C-terminal domain-containing protein</fullName>
    </recommendedName>
</protein>
<dbReference type="Proteomes" id="UP000600080">
    <property type="component" value="Unassembled WGS sequence"/>
</dbReference>
<evidence type="ECO:0000313" key="2">
    <source>
        <dbReference type="Proteomes" id="UP000600080"/>
    </source>
</evidence>
<evidence type="ECO:0008006" key="3">
    <source>
        <dbReference type="Google" id="ProtNLM"/>
    </source>
</evidence>
<gene>
    <name evidence="1" type="ORF">GCM10012285_14080</name>
</gene>
<accession>A0ABQ2J2D5</accession>
<evidence type="ECO:0000313" key="1">
    <source>
        <dbReference type="EMBL" id="GGN38305.1"/>
    </source>
</evidence>
<dbReference type="EMBL" id="BMND01000004">
    <property type="protein sequence ID" value="GGN38305.1"/>
    <property type="molecule type" value="Genomic_DNA"/>
</dbReference>
<organism evidence="1 2">
    <name type="scientific">Streptomyces kronopolitis</name>
    <dbReference type="NCBI Taxonomy" id="1612435"/>
    <lineage>
        <taxon>Bacteria</taxon>
        <taxon>Bacillati</taxon>
        <taxon>Actinomycetota</taxon>
        <taxon>Actinomycetes</taxon>
        <taxon>Kitasatosporales</taxon>
        <taxon>Streptomycetaceae</taxon>
        <taxon>Streptomyces</taxon>
    </lineage>
</organism>
<reference evidence="2" key="1">
    <citation type="journal article" date="2019" name="Int. J. Syst. Evol. Microbiol.">
        <title>The Global Catalogue of Microorganisms (GCM) 10K type strain sequencing project: providing services to taxonomists for standard genome sequencing and annotation.</title>
        <authorList>
            <consortium name="The Broad Institute Genomics Platform"/>
            <consortium name="The Broad Institute Genome Sequencing Center for Infectious Disease"/>
            <person name="Wu L."/>
            <person name="Ma J."/>
        </authorList>
    </citation>
    <scope>NUCLEOTIDE SEQUENCE [LARGE SCALE GENOMIC DNA]</scope>
    <source>
        <strain evidence="2">CGMCC 4.7323</strain>
    </source>
</reference>